<dbReference type="EMBL" id="LN899821">
    <property type="protein sequence ID" value="CUV16207.1"/>
    <property type="molecule type" value="Genomic_DNA"/>
</dbReference>
<name>A0A0S4U2K4_RALSL</name>
<reference evidence="1" key="1">
    <citation type="submission" date="2015-10" db="EMBL/GenBank/DDBJ databases">
        <authorList>
            <person name="Gilbert D.G."/>
        </authorList>
    </citation>
    <scope>NUCLEOTIDE SEQUENCE</scope>
    <source>
        <strain evidence="1">Phyl III-seqv23</strain>
    </source>
</reference>
<organism evidence="1">
    <name type="scientific">Ralstonia solanacearum</name>
    <name type="common">Pseudomonas solanacearum</name>
    <dbReference type="NCBI Taxonomy" id="305"/>
    <lineage>
        <taxon>Bacteria</taxon>
        <taxon>Pseudomonadati</taxon>
        <taxon>Pseudomonadota</taxon>
        <taxon>Betaproteobacteria</taxon>
        <taxon>Burkholderiales</taxon>
        <taxon>Burkholderiaceae</taxon>
        <taxon>Ralstonia</taxon>
        <taxon>Ralstonia solanacearum species complex</taxon>
    </lineage>
</organism>
<evidence type="ECO:0000313" key="1">
    <source>
        <dbReference type="EMBL" id="CUV16207.1"/>
    </source>
</evidence>
<dbReference type="AlphaFoldDB" id="A0A0S4U2K4"/>
<sequence length="72" mass="7824">MGVRPMSACAALRGSIASGTTRAPTRCTIRWTDKLRAFSRYARGAACPRRRATTECVSICAFLRWCEVAGAV</sequence>
<gene>
    <name evidence="1" type="ORF">PSS4_v1_40059</name>
</gene>
<accession>A0A0S4U2K4</accession>
<protein>
    <submittedName>
        <fullName evidence="1">Uncharacterized protein</fullName>
    </submittedName>
</protein>
<proteinExistence type="predicted"/>